<accession>A0A0H2U354</accession>
<dbReference type="EMBL" id="GL876967">
    <property type="protein sequence ID" value="KLU83984.1"/>
    <property type="molecule type" value="Genomic_DNA"/>
</dbReference>
<sequence>MALVDYNSDSDSENEAAPPSVVPKPPPTAPKLVDRANPRKIIVNLPSASATSDEPPAKRARTDGGGGGGRFSAFRSALPPPKKTVAPVAASRQSQSSSSSSSAQPLPFSFFKTSAEAAFSREPPPSGDGDEVDDFGNAQSGSAPGRTVAGAGMRMNLPAPKSQGSQQQQGPSIPEGQKPESEVKLVGKPLMFRPLSVARKPAKKSGVKTAAAASSATKPAAGSSSAGSSTAAAATTPAPPAEASKKKKVSLFSLGAEADEAPQAEEAPAAAEGG</sequence>
<reference evidence="2" key="2">
    <citation type="submission" date="2011-03" db="EMBL/GenBank/DDBJ databases">
        <title>Annotation of Magnaporthe poae ATCC 64411.</title>
        <authorList>
            <person name="Ma L.-J."/>
            <person name="Dead R."/>
            <person name="Young S.K."/>
            <person name="Zeng Q."/>
            <person name="Gargeya S."/>
            <person name="Fitzgerald M."/>
            <person name="Haas B."/>
            <person name="Abouelleil A."/>
            <person name="Alvarado L."/>
            <person name="Arachchi H.M."/>
            <person name="Berlin A."/>
            <person name="Brown A."/>
            <person name="Chapman S.B."/>
            <person name="Chen Z."/>
            <person name="Dunbar C."/>
            <person name="Freedman E."/>
            <person name="Gearin G."/>
            <person name="Gellesch M."/>
            <person name="Goldberg J."/>
            <person name="Griggs A."/>
            <person name="Gujja S."/>
            <person name="Heiman D."/>
            <person name="Howarth C."/>
            <person name="Larson L."/>
            <person name="Lui A."/>
            <person name="MacDonald P.J.P."/>
            <person name="Mehta T."/>
            <person name="Montmayeur A."/>
            <person name="Murphy C."/>
            <person name="Neiman D."/>
            <person name="Pearson M."/>
            <person name="Priest M."/>
            <person name="Roberts A."/>
            <person name="Saif S."/>
            <person name="Shea T."/>
            <person name="Shenoy N."/>
            <person name="Sisk P."/>
            <person name="Stolte C."/>
            <person name="Sykes S."/>
            <person name="Yandava C."/>
            <person name="Wortman J."/>
            <person name="Nusbaum C."/>
            <person name="Birren B."/>
        </authorList>
    </citation>
    <scope>NUCLEOTIDE SEQUENCE</scope>
    <source>
        <strain evidence="2">ATCC 64411</strain>
    </source>
</reference>
<name>A0A0H2U354_MAGP6</name>
<feature type="compositionally biased region" description="Low complexity" evidence="1">
    <location>
        <begin position="207"/>
        <end position="236"/>
    </location>
</feature>
<dbReference type="OrthoDB" id="2555634at2759"/>
<feature type="region of interest" description="Disordered" evidence="1">
    <location>
        <begin position="1"/>
        <end position="274"/>
    </location>
</feature>
<proteinExistence type="predicted"/>
<feature type="compositionally biased region" description="Low complexity" evidence="1">
    <location>
        <begin position="83"/>
        <end position="104"/>
    </location>
</feature>
<evidence type="ECO:0000256" key="1">
    <source>
        <dbReference type="SAM" id="MobiDB-lite"/>
    </source>
</evidence>
<dbReference type="VEuPathDB" id="FungiDB:MAPG_03033"/>
<feature type="non-terminal residue" evidence="2">
    <location>
        <position position="274"/>
    </location>
</feature>
<dbReference type="AlphaFoldDB" id="A0A0H2U354"/>
<feature type="compositionally biased region" description="Low complexity" evidence="1">
    <location>
        <begin position="160"/>
        <end position="176"/>
    </location>
</feature>
<evidence type="ECO:0000313" key="2">
    <source>
        <dbReference type="EMBL" id="KLU83984.1"/>
    </source>
</evidence>
<protein>
    <submittedName>
        <fullName evidence="2">Uncharacterized protein</fullName>
    </submittedName>
</protein>
<reference evidence="2" key="1">
    <citation type="submission" date="2010-05" db="EMBL/GenBank/DDBJ databases">
        <title>The Genome Sequence of Magnaporthe poae strain ATCC 64411.</title>
        <authorList>
            <consortium name="The Broad Institute Genome Sequencing Platform"/>
            <consortium name="Broad Institute Genome Sequencing Center for Infectious Disease"/>
            <person name="Ma L.-J."/>
            <person name="Dead R."/>
            <person name="Young S."/>
            <person name="Zeng Q."/>
            <person name="Koehrsen M."/>
            <person name="Alvarado L."/>
            <person name="Berlin A."/>
            <person name="Chapman S.B."/>
            <person name="Chen Z."/>
            <person name="Freedman E."/>
            <person name="Gellesch M."/>
            <person name="Goldberg J."/>
            <person name="Griggs A."/>
            <person name="Gujja S."/>
            <person name="Heilman E.R."/>
            <person name="Heiman D."/>
            <person name="Hepburn T."/>
            <person name="Howarth C."/>
            <person name="Jen D."/>
            <person name="Larson L."/>
            <person name="Mehta T."/>
            <person name="Neiman D."/>
            <person name="Pearson M."/>
            <person name="Roberts A."/>
            <person name="Saif S."/>
            <person name="Shea T."/>
            <person name="Shenoy N."/>
            <person name="Sisk P."/>
            <person name="Stolte C."/>
            <person name="Sykes S."/>
            <person name="Walk T."/>
            <person name="White J."/>
            <person name="Yandava C."/>
            <person name="Haas B."/>
            <person name="Nusbaum C."/>
            <person name="Birren B."/>
        </authorList>
    </citation>
    <scope>NUCLEOTIDE SEQUENCE</scope>
    <source>
        <strain evidence="2">ATCC 64411</strain>
    </source>
</reference>
<gene>
    <name evidence="2" type="ORF">MAPG_03033</name>
</gene>
<feature type="compositionally biased region" description="Pro residues" evidence="1">
    <location>
        <begin position="20"/>
        <end position="29"/>
    </location>
</feature>
<feature type="compositionally biased region" description="Low complexity" evidence="1">
    <location>
        <begin position="264"/>
        <end position="274"/>
    </location>
</feature>
<organism evidence="2">
    <name type="scientific">Magnaporthiopsis poae (strain ATCC 64411 / 73-15)</name>
    <name type="common">Kentucky bluegrass fungus</name>
    <name type="synonym">Magnaporthe poae</name>
    <dbReference type="NCBI Taxonomy" id="644358"/>
    <lineage>
        <taxon>Eukaryota</taxon>
        <taxon>Fungi</taxon>
        <taxon>Dikarya</taxon>
        <taxon>Ascomycota</taxon>
        <taxon>Pezizomycotina</taxon>
        <taxon>Sordariomycetes</taxon>
        <taxon>Sordariomycetidae</taxon>
        <taxon>Magnaporthales</taxon>
        <taxon>Magnaporthaceae</taxon>
        <taxon>Magnaporthiopsis</taxon>
    </lineage>
</organism>